<dbReference type="RefSeq" id="WP_234944944.1">
    <property type="nucleotide sequence ID" value="NZ_FMXA01000016.1"/>
</dbReference>
<name>A0A1G5WCA5_9FIRM</name>
<dbReference type="AlphaFoldDB" id="A0A1G5WCA5"/>
<dbReference type="InterPro" id="IPR016181">
    <property type="entry name" value="Acyl_CoA_acyltransferase"/>
</dbReference>
<evidence type="ECO:0000313" key="3">
    <source>
        <dbReference type="Proteomes" id="UP000199689"/>
    </source>
</evidence>
<dbReference type="InterPro" id="IPR016732">
    <property type="entry name" value="UCP018688"/>
</dbReference>
<dbReference type="GeneID" id="87756267"/>
<dbReference type="Gene3D" id="3.40.630.30">
    <property type="match status" value="1"/>
</dbReference>
<dbReference type="PANTHER" id="PTHR41373">
    <property type="entry name" value="DUF2156 DOMAIN-CONTAINING PROTEIN"/>
    <property type="match status" value="1"/>
</dbReference>
<dbReference type="InterPro" id="IPR024320">
    <property type="entry name" value="LPG_synthase_C"/>
</dbReference>
<sequence>MEFHHFEMKDKDYINSFFGEHHYQQCDCSFNTLFLWQHAYSTMWAVEDNILFVRAGRGDMAYFMPPFEGKGASFVHGLEIIRKHLEDMGKPFRLMGASPWVVEQIKQLCPGKYEFEEDRDDFEYIYKTSDLIRLPGKKFRMKKNHLNGFLRTYPDYVYEPITHENMEEVKQASAEWFKRHGDIEDEEYSIGLCFDNWDALGVKGAVIRIYGKIEAFTIGDKMNDQVAHIHFEKANPEIRGLYQAINRDFILHEFADTEFVNREEDLGVPGLRQAKMEYNPDHFAEKYNVVLAGTLGK</sequence>
<organism evidence="2 3">
    <name type="scientific">Allisonella histaminiformans</name>
    <dbReference type="NCBI Taxonomy" id="209880"/>
    <lineage>
        <taxon>Bacteria</taxon>
        <taxon>Bacillati</taxon>
        <taxon>Bacillota</taxon>
        <taxon>Negativicutes</taxon>
        <taxon>Veillonellales</taxon>
        <taxon>Veillonellaceae</taxon>
        <taxon>Allisonella</taxon>
    </lineage>
</organism>
<proteinExistence type="predicted"/>
<dbReference type="Pfam" id="PF09924">
    <property type="entry name" value="LPG_synthase_C"/>
    <property type="match status" value="1"/>
</dbReference>
<evidence type="ECO:0000259" key="1">
    <source>
        <dbReference type="Pfam" id="PF09924"/>
    </source>
</evidence>
<dbReference type="Proteomes" id="UP000199689">
    <property type="component" value="Unassembled WGS sequence"/>
</dbReference>
<dbReference type="PANTHER" id="PTHR41373:SF1">
    <property type="entry name" value="PHOSPHATIDYLGLYCEROL LYSYLTRANSFERASE C-TERMINAL DOMAIN-CONTAINING PROTEIN"/>
    <property type="match status" value="1"/>
</dbReference>
<protein>
    <recommendedName>
        <fullName evidence="1">Phosphatidylglycerol lysyltransferase C-terminal domain-containing protein</fullName>
    </recommendedName>
</protein>
<dbReference type="STRING" id="209880.SAMN02910343_01257"/>
<gene>
    <name evidence="2" type="ORF">SAMN02910343_01257</name>
</gene>
<reference evidence="2 3" key="1">
    <citation type="submission" date="2016-10" db="EMBL/GenBank/DDBJ databases">
        <authorList>
            <person name="de Groot N.N."/>
        </authorList>
    </citation>
    <scope>NUCLEOTIDE SEQUENCE [LARGE SCALE GENOMIC DNA]</scope>
    <source>
        <strain evidence="2 3">DSM 15230</strain>
    </source>
</reference>
<evidence type="ECO:0000313" key="2">
    <source>
        <dbReference type="EMBL" id="SDA55177.1"/>
    </source>
</evidence>
<accession>A0A1G5WCA5</accession>
<keyword evidence="3" id="KW-1185">Reference proteome</keyword>
<dbReference type="EMBL" id="FMXA01000016">
    <property type="protein sequence ID" value="SDA55177.1"/>
    <property type="molecule type" value="Genomic_DNA"/>
</dbReference>
<dbReference type="SUPFAM" id="SSF55729">
    <property type="entry name" value="Acyl-CoA N-acyltransferases (Nat)"/>
    <property type="match status" value="2"/>
</dbReference>
<feature type="domain" description="Phosphatidylglycerol lysyltransferase C-terminal" evidence="1">
    <location>
        <begin position="24"/>
        <end position="289"/>
    </location>
</feature>
<dbReference type="PIRSF" id="PIRSF018688">
    <property type="entry name" value="UCP018688"/>
    <property type="match status" value="1"/>
</dbReference>